<organism evidence="4">
    <name type="scientific">Oceaniferula spumae</name>
    <dbReference type="NCBI Taxonomy" id="2979115"/>
    <lineage>
        <taxon>Bacteria</taxon>
        <taxon>Pseudomonadati</taxon>
        <taxon>Verrucomicrobiota</taxon>
        <taxon>Verrucomicrobiia</taxon>
        <taxon>Verrucomicrobiales</taxon>
        <taxon>Verrucomicrobiaceae</taxon>
        <taxon>Oceaniferula</taxon>
    </lineage>
</organism>
<dbReference type="PANTHER" id="PTHR31988">
    <property type="entry name" value="ESTERASE, PUTATIVE (DUF303)-RELATED"/>
    <property type="match status" value="1"/>
</dbReference>
<dbReference type="InterPro" id="IPR036514">
    <property type="entry name" value="SGNH_hydro_sf"/>
</dbReference>
<dbReference type="EMBL" id="AP026866">
    <property type="protein sequence ID" value="BDS08724.1"/>
    <property type="molecule type" value="Genomic_DNA"/>
</dbReference>
<sequence length="611" mass="66066">MKTLLSALLAVITSSAHAGVWAHYSFDTDFTDSSANARHGSLTDVGTTGNSAITTTAGTYKFGGGAMVFSADRDYIAIPSKTFSSGAPYTIAFWAKRDSASHAYDMVIGERGNTKFFIGLNNNDLLRWRSADENQNPVPDHRQHDFPSTADTDWHHHAIVASGTGSSSVLSYYRDGQHVETVTGKSLGFILDTIGEAYDTSLDLDFAGLIDEVWILDHAADAETIANLHEFNQLTAVDPSVTRVHTILIGGQSNADGRGNPAHLPTSPVNLQQPQDDVDFIYRIRNDTSSTTTTLRPGTSFSNGFGPAIVLGRRLADLYALEPNTRVAIIKYANGGTNLHTQWKGGGDATTAGDGTEYQIFQTTVTDGLAHLAAKYPNATTTLDAMLWVQGESDAKTGHAASYQTNLTNFIADIRLTYGTHLPFIISRLSDQQTDIGSADLDTVQQAQDNVEAADHRTAIINTDTFGMDSDDLHFNAAGQQAIGSAAAEQSSYAIWMTETFTSTQIDNGNAEPGHDVDNDGKSNLEEFLQLSDPLSNTSQSQPWVTLPTPSTPTLNHNSSSLRLYLVQKYDATTMQWGTFSPETRGDGSVRTYNIANPDNRGIYRVISSLP</sequence>
<dbReference type="InterPro" id="IPR052940">
    <property type="entry name" value="Carb_Esterase_6"/>
</dbReference>
<proteinExistence type="predicted"/>
<keyword evidence="1" id="KW-0378">Hydrolase</keyword>
<dbReference type="GO" id="GO:0016788">
    <property type="term" value="F:hydrolase activity, acting on ester bonds"/>
    <property type="evidence" value="ECO:0007669"/>
    <property type="project" value="UniProtKB-ARBA"/>
</dbReference>
<keyword evidence="2" id="KW-0732">Signal</keyword>
<dbReference type="PANTHER" id="PTHR31988:SF19">
    <property type="entry name" value="9-O-ACETYL-N-ACETYLNEURAMINIC ACID DEACETYLASE-RELATED"/>
    <property type="match status" value="1"/>
</dbReference>
<evidence type="ECO:0000256" key="2">
    <source>
        <dbReference type="SAM" id="SignalP"/>
    </source>
</evidence>
<name>A0AAT9FRU8_9BACT</name>
<dbReference type="InterPro" id="IPR013320">
    <property type="entry name" value="ConA-like_dom_sf"/>
</dbReference>
<dbReference type="KEGG" id="osu:NT6N_37640"/>
<feature type="domain" description="Sialate O-acetylesterase" evidence="3">
    <location>
        <begin position="245"/>
        <end position="490"/>
    </location>
</feature>
<dbReference type="Pfam" id="PF13385">
    <property type="entry name" value="Laminin_G_3"/>
    <property type="match status" value="1"/>
</dbReference>
<feature type="chain" id="PRO_5044017723" description="Sialate O-acetylesterase domain-containing protein" evidence="2">
    <location>
        <begin position="19"/>
        <end position="611"/>
    </location>
</feature>
<dbReference type="SUPFAM" id="SSF52266">
    <property type="entry name" value="SGNH hydrolase"/>
    <property type="match status" value="1"/>
</dbReference>
<dbReference type="SUPFAM" id="SSF49899">
    <property type="entry name" value="Concanavalin A-like lectins/glucanases"/>
    <property type="match status" value="1"/>
</dbReference>
<accession>A0AAT9FRU8</accession>
<protein>
    <recommendedName>
        <fullName evidence="3">Sialate O-acetylesterase domain-containing protein</fullName>
    </recommendedName>
</protein>
<reference evidence="4" key="1">
    <citation type="submission" date="2024-07" db="EMBL/GenBank/DDBJ databases">
        <title>Complete genome sequence of Verrucomicrobiaceae bacterium NT6N.</title>
        <authorList>
            <person name="Huang C."/>
            <person name="Takami H."/>
            <person name="Hamasaki K."/>
        </authorList>
    </citation>
    <scope>NUCLEOTIDE SEQUENCE</scope>
    <source>
        <strain evidence="4">NT6N</strain>
    </source>
</reference>
<evidence type="ECO:0000256" key="1">
    <source>
        <dbReference type="ARBA" id="ARBA00022801"/>
    </source>
</evidence>
<evidence type="ECO:0000313" key="4">
    <source>
        <dbReference type="EMBL" id="BDS08724.1"/>
    </source>
</evidence>
<evidence type="ECO:0000259" key="3">
    <source>
        <dbReference type="Pfam" id="PF03629"/>
    </source>
</evidence>
<dbReference type="Gene3D" id="2.60.120.200">
    <property type="match status" value="1"/>
</dbReference>
<dbReference type="AlphaFoldDB" id="A0AAT9FRU8"/>
<feature type="signal peptide" evidence="2">
    <location>
        <begin position="1"/>
        <end position="18"/>
    </location>
</feature>
<dbReference type="Gene3D" id="3.40.50.1110">
    <property type="entry name" value="SGNH hydrolase"/>
    <property type="match status" value="1"/>
</dbReference>
<gene>
    <name evidence="4" type="ORF">NT6N_37640</name>
</gene>
<dbReference type="Pfam" id="PF03629">
    <property type="entry name" value="SASA"/>
    <property type="match status" value="1"/>
</dbReference>
<dbReference type="InterPro" id="IPR005181">
    <property type="entry name" value="SASA"/>
</dbReference>